<evidence type="ECO:0000259" key="1">
    <source>
        <dbReference type="Pfam" id="PF14823"/>
    </source>
</evidence>
<dbReference type="EMBL" id="JANPWZ010000895">
    <property type="protein sequence ID" value="KAJ3570841.1"/>
    <property type="molecule type" value="Genomic_DNA"/>
</dbReference>
<evidence type="ECO:0000313" key="3">
    <source>
        <dbReference type="Proteomes" id="UP001148614"/>
    </source>
</evidence>
<organism evidence="2 3">
    <name type="scientific">Xylaria arbuscula</name>
    <dbReference type="NCBI Taxonomy" id="114810"/>
    <lineage>
        <taxon>Eukaryota</taxon>
        <taxon>Fungi</taxon>
        <taxon>Dikarya</taxon>
        <taxon>Ascomycota</taxon>
        <taxon>Pezizomycotina</taxon>
        <taxon>Sordariomycetes</taxon>
        <taxon>Xylariomycetidae</taxon>
        <taxon>Xylariales</taxon>
        <taxon>Xylariaceae</taxon>
        <taxon>Xylaria</taxon>
    </lineage>
</organism>
<proteinExistence type="predicted"/>
<dbReference type="AlphaFoldDB" id="A0A9W8NEA3"/>
<protein>
    <recommendedName>
        <fullName evidence="1">Siroheme biosynthesis protein Met8 C-terminal domain-containing protein</fullName>
    </recommendedName>
</protein>
<gene>
    <name evidence="2" type="ORF">NPX13_g5593</name>
</gene>
<dbReference type="Proteomes" id="UP001148614">
    <property type="component" value="Unassembled WGS sequence"/>
</dbReference>
<feature type="domain" description="Siroheme biosynthesis protein Met8 C-terminal" evidence="1">
    <location>
        <begin position="1"/>
        <end position="37"/>
    </location>
</feature>
<dbReference type="InterPro" id="IPR028162">
    <property type="entry name" value="Met8_C"/>
</dbReference>
<reference evidence="2" key="1">
    <citation type="submission" date="2022-07" db="EMBL/GenBank/DDBJ databases">
        <title>Genome Sequence of Xylaria arbuscula.</title>
        <authorList>
            <person name="Buettner E."/>
        </authorList>
    </citation>
    <scope>NUCLEOTIDE SEQUENCE</scope>
    <source>
        <strain evidence="2">VT107</strain>
    </source>
</reference>
<evidence type="ECO:0000313" key="2">
    <source>
        <dbReference type="EMBL" id="KAJ3570841.1"/>
    </source>
</evidence>
<name>A0A9W8NEA3_9PEZI</name>
<sequence>MRWMTKVSDAYSWDDMCALTDEDMDNLLKFYQSGNAPELHVLKAMRGGKVPEDLDVFDGSFGFSVVA</sequence>
<dbReference type="Pfam" id="PF14823">
    <property type="entry name" value="Sirohm_synth_C"/>
    <property type="match status" value="1"/>
</dbReference>
<keyword evidence="3" id="KW-1185">Reference proteome</keyword>
<comment type="caution">
    <text evidence="2">The sequence shown here is derived from an EMBL/GenBank/DDBJ whole genome shotgun (WGS) entry which is preliminary data.</text>
</comment>
<accession>A0A9W8NEA3</accession>
<dbReference type="VEuPathDB" id="FungiDB:F4678DRAFT_465743"/>